<proteinExistence type="predicted"/>
<feature type="compositionally biased region" description="Basic residues" evidence="1">
    <location>
        <begin position="16"/>
        <end position="33"/>
    </location>
</feature>
<feature type="compositionally biased region" description="Basic and acidic residues" evidence="1">
    <location>
        <begin position="1"/>
        <end position="15"/>
    </location>
</feature>
<evidence type="ECO:0000256" key="1">
    <source>
        <dbReference type="SAM" id="MobiDB-lite"/>
    </source>
</evidence>
<accession>A0A8S2GC87</accession>
<dbReference type="EMBL" id="CAJOBA010018626">
    <property type="protein sequence ID" value="CAF3900282.1"/>
    <property type="molecule type" value="Genomic_DNA"/>
</dbReference>
<protein>
    <submittedName>
        <fullName evidence="2">Uncharacterized protein</fullName>
    </submittedName>
</protein>
<dbReference type="Proteomes" id="UP000682733">
    <property type="component" value="Unassembled WGS sequence"/>
</dbReference>
<dbReference type="AlphaFoldDB" id="A0A8S2GC87"/>
<feature type="non-terminal residue" evidence="2">
    <location>
        <position position="74"/>
    </location>
</feature>
<gene>
    <name evidence="2" type="ORF">OVA965_LOCUS46221</name>
    <name evidence="3" type="ORF">TMI583_LOCUS20663</name>
</gene>
<evidence type="ECO:0000313" key="4">
    <source>
        <dbReference type="Proteomes" id="UP000677228"/>
    </source>
</evidence>
<reference evidence="2" key="1">
    <citation type="submission" date="2021-02" db="EMBL/GenBank/DDBJ databases">
        <authorList>
            <person name="Nowell W R."/>
        </authorList>
    </citation>
    <scope>NUCLEOTIDE SEQUENCE</scope>
</reference>
<name>A0A8S2GC87_9BILA</name>
<dbReference type="Proteomes" id="UP000677228">
    <property type="component" value="Unassembled WGS sequence"/>
</dbReference>
<feature type="non-terminal residue" evidence="2">
    <location>
        <position position="1"/>
    </location>
</feature>
<sequence>RRLSAIEEKDHEQPRHHPVKLGPRRADQRRRHQPATEPGTPRRDRAGAAQIPGFVLPQPANRTAATGALCGVLR</sequence>
<dbReference type="EMBL" id="CAJNOK010083798">
    <property type="protein sequence ID" value="CAF1686441.1"/>
    <property type="molecule type" value="Genomic_DNA"/>
</dbReference>
<evidence type="ECO:0000313" key="3">
    <source>
        <dbReference type="EMBL" id="CAF3900282.1"/>
    </source>
</evidence>
<evidence type="ECO:0000313" key="2">
    <source>
        <dbReference type="EMBL" id="CAF1686441.1"/>
    </source>
</evidence>
<comment type="caution">
    <text evidence="2">The sequence shown here is derived from an EMBL/GenBank/DDBJ whole genome shotgun (WGS) entry which is preliminary data.</text>
</comment>
<organism evidence="2 4">
    <name type="scientific">Didymodactylos carnosus</name>
    <dbReference type="NCBI Taxonomy" id="1234261"/>
    <lineage>
        <taxon>Eukaryota</taxon>
        <taxon>Metazoa</taxon>
        <taxon>Spiralia</taxon>
        <taxon>Gnathifera</taxon>
        <taxon>Rotifera</taxon>
        <taxon>Eurotatoria</taxon>
        <taxon>Bdelloidea</taxon>
        <taxon>Philodinida</taxon>
        <taxon>Philodinidae</taxon>
        <taxon>Didymodactylos</taxon>
    </lineage>
</organism>
<feature type="region of interest" description="Disordered" evidence="1">
    <location>
        <begin position="1"/>
        <end position="53"/>
    </location>
</feature>